<dbReference type="AlphaFoldDB" id="A0A151RJ74"/>
<proteinExistence type="predicted"/>
<evidence type="ECO:0000313" key="2">
    <source>
        <dbReference type="Proteomes" id="UP000075243"/>
    </source>
</evidence>
<evidence type="ECO:0008006" key="3">
    <source>
        <dbReference type="Google" id="ProtNLM"/>
    </source>
</evidence>
<keyword evidence="2" id="KW-1185">Reference proteome</keyword>
<name>A0A151RJ74_CAJCA</name>
<gene>
    <name evidence="1" type="ORF">KK1_036120</name>
</gene>
<evidence type="ECO:0000313" key="1">
    <source>
        <dbReference type="EMBL" id="KYP42485.1"/>
    </source>
</evidence>
<reference evidence="1" key="1">
    <citation type="journal article" date="2012" name="Nat. Biotechnol.">
        <title>Draft genome sequence of pigeonpea (Cajanus cajan), an orphan legume crop of resource-poor farmers.</title>
        <authorList>
            <person name="Varshney R.K."/>
            <person name="Chen W."/>
            <person name="Li Y."/>
            <person name="Bharti A.K."/>
            <person name="Saxena R.K."/>
            <person name="Schlueter J.A."/>
            <person name="Donoghue M.T."/>
            <person name="Azam S."/>
            <person name="Fan G."/>
            <person name="Whaley A.M."/>
            <person name="Farmer A.D."/>
            <person name="Sheridan J."/>
            <person name="Iwata A."/>
            <person name="Tuteja R."/>
            <person name="Penmetsa R.V."/>
            <person name="Wu W."/>
            <person name="Upadhyaya H.D."/>
            <person name="Yang S.P."/>
            <person name="Shah T."/>
            <person name="Saxena K.B."/>
            <person name="Michael T."/>
            <person name="McCombie W.R."/>
            <person name="Yang B."/>
            <person name="Zhang G."/>
            <person name="Yang H."/>
            <person name="Wang J."/>
            <person name="Spillane C."/>
            <person name="Cook D.R."/>
            <person name="May G.D."/>
            <person name="Xu X."/>
            <person name="Jackson S.A."/>
        </authorList>
    </citation>
    <scope>NUCLEOTIDE SEQUENCE [LARGE SCALE GENOMIC DNA]</scope>
</reference>
<organism evidence="1 2">
    <name type="scientific">Cajanus cajan</name>
    <name type="common">Pigeon pea</name>
    <name type="synonym">Cajanus indicus</name>
    <dbReference type="NCBI Taxonomy" id="3821"/>
    <lineage>
        <taxon>Eukaryota</taxon>
        <taxon>Viridiplantae</taxon>
        <taxon>Streptophyta</taxon>
        <taxon>Embryophyta</taxon>
        <taxon>Tracheophyta</taxon>
        <taxon>Spermatophyta</taxon>
        <taxon>Magnoliopsida</taxon>
        <taxon>eudicotyledons</taxon>
        <taxon>Gunneridae</taxon>
        <taxon>Pentapetalae</taxon>
        <taxon>rosids</taxon>
        <taxon>fabids</taxon>
        <taxon>Fabales</taxon>
        <taxon>Fabaceae</taxon>
        <taxon>Papilionoideae</taxon>
        <taxon>50 kb inversion clade</taxon>
        <taxon>NPAAA clade</taxon>
        <taxon>indigoferoid/millettioid clade</taxon>
        <taxon>Phaseoleae</taxon>
        <taxon>Cajanus</taxon>
    </lineage>
</organism>
<dbReference type="EMBL" id="KQ483715">
    <property type="protein sequence ID" value="KYP42485.1"/>
    <property type="molecule type" value="Genomic_DNA"/>
</dbReference>
<accession>A0A151RJ74</accession>
<dbReference type="Gramene" id="C.cajan_33474.t">
    <property type="protein sequence ID" value="C.cajan_33474.t.cds1"/>
    <property type="gene ID" value="C.cajan_33474"/>
</dbReference>
<protein>
    <recommendedName>
        <fullName evidence="3">Retrovirus-related Pol polyprotein from transposon TNT 1-94</fullName>
    </recommendedName>
</protein>
<sequence length="49" mass="5339">MLGFGAIAWFSKKQPIVTLSIIEAKFVVVASCASQAIWMRIILGKLSQS</sequence>
<dbReference type="Proteomes" id="UP000075243">
    <property type="component" value="Unassembled WGS sequence"/>
</dbReference>